<gene>
    <name evidence="3" type="ORF">GGQ68_002996</name>
</gene>
<evidence type="ECO:0000313" key="3">
    <source>
        <dbReference type="EMBL" id="MBB3986653.1"/>
    </source>
</evidence>
<feature type="domain" description="Ancillary SecYEG translocon subunit/Cell division coordinator CpoB TPR" evidence="2">
    <location>
        <begin position="29"/>
        <end position="133"/>
    </location>
</feature>
<evidence type="ECO:0000259" key="2">
    <source>
        <dbReference type="Pfam" id="PF09976"/>
    </source>
</evidence>
<feature type="transmembrane region" description="Helical" evidence="1">
    <location>
        <begin position="27"/>
        <end position="44"/>
    </location>
</feature>
<reference evidence="3 4" key="1">
    <citation type="submission" date="2020-08" db="EMBL/GenBank/DDBJ databases">
        <title>Genomic Encyclopedia of Type Strains, Phase IV (KMG-IV): sequencing the most valuable type-strain genomes for metagenomic binning, comparative biology and taxonomic classification.</title>
        <authorList>
            <person name="Goeker M."/>
        </authorList>
    </citation>
    <scope>NUCLEOTIDE SEQUENCE [LARGE SCALE GENOMIC DNA]</scope>
    <source>
        <strain evidence="3 4">DSM 102235</strain>
    </source>
</reference>
<dbReference type="InterPro" id="IPR018704">
    <property type="entry name" value="SecYEG/CpoB_TPR"/>
</dbReference>
<proteinExistence type="predicted"/>
<dbReference type="AlphaFoldDB" id="A0A7W6DV25"/>
<dbReference type="Pfam" id="PF09976">
    <property type="entry name" value="TPR_21"/>
    <property type="match status" value="1"/>
</dbReference>
<organism evidence="3 4">
    <name type="scientific">Sagittula marina</name>
    <dbReference type="NCBI Taxonomy" id="943940"/>
    <lineage>
        <taxon>Bacteria</taxon>
        <taxon>Pseudomonadati</taxon>
        <taxon>Pseudomonadota</taxon>
        <taxon>Alphaproteobacteria</taxon>
        <taxon>Rhodobacterales</taxon>
        <taxon>Roseobacteraceae</taxon>
        <taxon>Sagittula</taxon>
    </lineage>
</organism>
<protein>
    <recommendedName>
        <fullName evidence="2">Ancillary SecYEG translocon subunit/Cell division coordinator CpoB TPR domain-containing protein</fullName>
    </recommendedName>
</protein>
<dbReference type="Proteomes" id="UP000541426">
    <property type="component" value="Unassembled WGS sequence"/>
</dbReference>
<keyword evidence="1" id="KW-1133">Transmembrane helix</keyword>
<keyword evidence="1" id="KW-0472">Membrane</keyword>
<dbReference type="EMBL" id="JACIEJ010000007">
    <property type="protein sequence ID" value="MBB3986653.1"/>
    <property type="molecule type" value="Genomic_DNA"/>
</dbReference>
<comment type="caution">
    <text evidence="3">The sequence shown here is derived from an EMBL/GenBank/DDBJ whole genome shotgun (WGS) entry which is preliminary data.</text>
</comment>
<sequence>MSDTDSFIDEVTEEVKRDRLFATMRKYGWIAVLIVLLLVGGTAYREYAQAQDRAQAQALGDQILAAMETEDSAAQAEAFDAITAPTVGSRVLAEMLAAEAQAEAGEIEAAVTRLQTVANDAEAEQIYRQIASFKALALGKDVLSVEDRRAGFESLAVAGQPLRLLAVEQLALIDIETGDREGAVDRLQSVISDAEVSAGLRRRASQLIVALGGELPEQA</sequence>
<keyword evidence="1" id="KW-0812">Transmembrane</keyword>
<accession>A0A7W6DV25</accession>
<evidence type="ECO:0000313" key="4">
    <source>
        <dbReference type="Proteomes" id="UP000541426"/>
    </source>
</evidence>
<name>A0A7W6DV25_9RHOB</name>
<dbReference type="RefSeq" id="WP_183967215.1">
    <property type="nucleotide sequence ID" value="NZ_BAABBZ010000006.1"/>
</dbReference>
<evidence type="ECO:0000256" key="1">
    <source>
        <dbReference type="SAM" id="Phobius"/>
    </source>
</evidence>
<keyword evidence="4" id="KW-1185">Reference proteome</keyword>